<accession>A0A5B8FHP2</accession>
<dbReference type="Gene3D" id="1.20.1250.20">
    <property type="entry name" value="MFS general substrate transporter like domains"/>
    <property type="match status" value="2"/>
</dbReference>
<feature type="transmembrane region" description="Helical" evidence="8">
    <location>
        <begin position="84"/>
        <end position="104"/>
    </location>
</feature>
<dbReference type="RefSeq" id="WP_138573187.1">
    <property type="nucleotide sequence ID" value="NZ_CP040818.1"/>
</dbReference>
<keyword evidence="4" id="KW-0997">Cell inner membrane</keyword>
<name>A0A5B8FHP2_9RHOB</name>
<dbReference type="PANTHER" id="PTHR23522">
    <property type="entry name" value="BLL5896 PROTEIN"/>
    <property type="match status" value="1"/>
</dbReference>
<comment type="subcellular location">
    <subcellularLocation>
        <location evidence="1">Cell inner membrane</location>
        <topology evidence="1">Multi-pass membrane protein</topology>
    </subcellularLocation>
</comment>
<dbReference type="SUPFAM" id="SSF103473">
    <property type="entry name" value="MFS general substrate transporter"/>
    <property type="match status" value="1"/>
</dbReference>
<feature type="transmembrane region" description="Helical" evidence="8">
    <location>
        <begin position="215"/>
        <end position="234"/>
    </location>
</feature>
<dbReference type="InterPro" id="IPR026032">
    <property type="entry name" value="HcaT-like"/>
</dbReference>
<evidence type="ECO:0000256" key="7">
    <source>
        <dbReference type="ARBA" id="ARBA00023136"/>
    </source>
</evidence>
<feature type="transmembrane region" description="Helical" evidence="8">
    <location>
        <begin position="147"/>
        <end position="165"/>
    </location>
</feature>
<evidence type="ECO:0000256" key="6">
    <source>
        <dbReference type="ARBA" id="ARBA00022989"/>
    </source>
</evidence>
<evidence type="ECO:0000313" key="11">
    <source>
        <dbReference type="Proteomes" id="UP000305888"/>
    </source>
</evidence>
<keyword evidence="3" id="KW-1003">Cell membrane</keyword>
<feature type="transmembrane region" description="Helical" evidence="8">
    <location>
        <begin position="171"/>
        <end position="188"/>
    </location>
</feature>
<keyword evidence="5 8" id="KW-0812">Transmembrane</keyword>
<dbReference type="GO" id="GO:0030395">
    <property type="term" value="F:lactose binding"/>
    <property type="evidence" value="ECO:0007669"/>
    <property type="project" value="TreeGrafter"/>
</dbReference>
<feature type="transmembrane region" description="Helical" evidence="8">
    <location>
        <begin position="12"/>
        <end position="34"/>
    </location>
</feature>
<feature type="transmembrane region" description="Helical" evidence="8">
    <location>
        <begin position="280"/>
        <end position="299"/>
    </location>
</feature>
<evidence type="ECO:0000256" key="4">
    <source>
        <dbReference type="ARBA" id="ARBA00022519"/>
    </source>
</evidence>
<feature type="transmembrane region" description="Helical" evidence="8">
    <location>
        <begin position="342"/>
        <end position="364"/>
    </location>
</feature>
<feature type="transmembrane region" description="Helical" evidence="8">
    <location>
        <begin position="370"/>
        <end position="389"/>
    </location>
</feature>
<dbReference type="Proteomes" id="UP000305888">
    <property type="component" value="Chromosome"/>
</dbReference>
<dbReference type="InterPro" id="IPR024989">
    <property type="entry name" value="MFS_assoc_dom"/>
</dbReference>
<evidence type="ECO:0000256" key="2">
    <source>
        <dbReference type="ARBA" id="ARBA00022448"/>
    </source>
</evidence>
<feature type="domain" description="Major facilitator superfamily associated" evidence="9">
    <location>
        <begin position="25"/>
        <end position="347"/>
    </location>
</feature>
<dbReference type="AlphaFoldDB" id="A0A5B8FHP2"/>
<evidence type="ECO:0000313" key="10">
    <source>
        <dbReference type="EMBL" id="QDL92397.1"/>
    </source>
</evidence>
<dbReference type="PIRSF" id="PIRSF004925">
    <property type="entry name" value="HcaT"/>
    <property type="match status" value="1"/>
</dbReference>
<dbReference type="GO" id="GO:0005886">
    <property type="term" value="C:plasma membrane"/>
    <property type="evidence" value="ECO:0007669"/>
    <property type="project" value="UniProtKB-SubCell"/>
</dbReference>
<feature type="transmembrane region" description="Helical" evidence="8">
    <location>
        <begin position="305"/>
        <end position="330"/>
    </location>
</feature>
<keyword evidence="11" id="KW-1185">Reference proteome</keyword>
<proteinExistence type="predicted"/>
<gene>
    <name evidence="10" type="ORF">FDP22_11780</name>
</gene>
<sequence>MTHPAAPARARPAILSAAGLLTSGYFGVMFLSYGTFLPFWPVWLEDWGLSPAEVGSFMAASVAARVIAGVVIPMIADWLDQRRLTLVALYLGGATLFAACLFVSSPETLFVVTILAAIVFAGTSPISEILGVAAAREHGFAYAHARAMGSIGFLGSNLLVGLLMAHFGSDAALWWIVGSLVAAVPLALRHPGGGRVGRANRAGIAEVRALLGSRAYWLLAGSVALLQGSHGVFYALGSVHWRDIGIGDATIGALWAWGVAVETLLMIFAGPWLIRRLGPVGAMILSGAAGVLRWGVMMADPMGPALWLVQGLHALTFAASHLGLMAFFQFSIPHRLAASAQGFAVQFLGNVVMAGSMALAGWAYPSLGGGVYAIAAVLAGLGGLCALVLRSLWDRGPLLPA</sequence>
<dbReference type="NCBIfam" id="NF037955">
    <property type="entry name" value="mfs"/>
    <property type="match status" value="1"/>
</dbReference>
<feature type="transmembrane region" description="Helical" evidence="8">
    <location>
        <begin position="254"/>
        <end position="273"/>
    </location>
</feature>
<protein>
    <recommendedName>
        <fullName evidence="9">Major facilitator superfamily associated domain-containing protein</fullName>
    </recommendedName>
</protein>
<feature type="transmembrane region" description="Helical" evidence="8">
    <location>
        <begin position="110"/>
        <end position="135"/>
    </location>
</feature>
<dbReference type="EMBL" id="CP040818">
    <property type="protein sequence ID" value="QDL92397.1"/>
    <property type="molecule type" value="Genomic_DNA"/>
</dbReference>
<evidence type="ECO:0000259" key="9">
    <source>
        <dbReference type="Pfam" id="PF12832"/>
    </source>
</evidence>
<keyword evidence="2" id="KW-0813">Transport</keyword>
<evidence type="ECO:0000256" key="5">
    <source>
        <dbReference type="ARBA" id="ARBA00022692"/>
    </source>
</evidence>
<dbReference type="InterPro" id="IPR036259">
    <property type="entry name" value="MFS_trans_sf"/>
</dbReference>
<dbReference type="OrthoDB" id="9150135at2"/>
<evidence type="ECO:0000256" key="1">
    <source>
        <dbReference type="ARBA" id="ARBA00004429"/>
    </source>
</evidence>
<keyword evidence="6 8" id="KW-1133">Transmembrane helix</keyword>
<dbReference type="PANTHER" id="PTHR23522:SF10">
    <property type="entry name" value="3-PHENYLPROPIONIC ACID TRANSPORTER-RELATED"/>
    <property type="match status" value="1"/>
</dbReference>
<feature type="transmembrane region" description="Helical" evidence="8">
    <location>
        <begin position="54"/>
        <end position="72"/>
    </location>
</feature>
<dbReference type="GO" id="GO:0015528">
    <property type="term" value="F:lactose:proton symporter activity"/>
    <property type="evidence" value="ECO:0007669"/>
    <property type="project" value="TreeGrafter"/>
</dbReference>
<evidence type="ECO:0000256" key="8">
    <source>
        <dbReference type="SAM" id="Phobius"/>
    </source>
</evidence>
<organism evidence="10 11">
    <name type="scientific">Paroceanicella profunda</name>
    <dbReference type="NCBI Taxonomy" id="2579971"/>
    <lineage>
        <taxon>Bacteria</taxon>
        <taxon>Pseudomonadati</taxon>
        <taxon>Pseudomonadota</taxon>
        <taxon>Alphaproteobacteria</taxon>
        <taxon>Rhodobacterales</taxon>
        <taxon>Paracoccaceae</taxon>
        <taxon>Paroceanicella</taxon>
    </lineage>
</organism>
<dbReference type="Pfam" id="PF12832">
    <property type="entry name" value="MFS_1_like"/>
    <property type="match status" value="1"/>
</dbReference>
<dbReference type="KEGG" id="ppru:FDP22_11780"/>
<keyword evidence="7 8" id="KW-0472">Membrane</keyword>
<reference evidence="10 11" key="1">
    <citation type="submission" date="2019-06" db="EMBL/GenBank/DDBJ databases">
        <title>Genome sequence of Rhodobacteraceae bacterium D4M1.</title>
        <authorList>
            <person name="Cao J."/>
        </authorList>
    </citation>
    <scope>NUCLEOTIDE SEQUENCE [LARGE SCALE GENOMIC DNA]</scope>
    <source>
        <strain evidence="10 11">D4M1</strain>
    </source>
</reference>
<evidence type="ECO:0000256" key="3">
    <source>
        <dbReference type="ARBA" id="ARBA00022475"/>
    </source>
</evidence>